<feature type="domain" description="NR LBD" evidence="13">
    <location>
        <begin position="270"/>
        <end position="530"/>
    </location>
</feature>
<dbReference type="Proteomes" id="UP000095287">
    <property type="component" value="Unplaced"/>
</dbReference>
<sequence>MSSEGRQECRVCSGVANGYHFGAMSCAACNAFFRRSIAEKRKYICRKDGDCEINPNARCFCRACRLKKCFLVGMDAKAVQPHRDVIGKKLKKRPPNESSPSLPNVETKEDSPQTIDNSFLLSNVTNSNSAFSIPTNSSKAISTTVFSMASVAELDPPNVLAEQLLAFSRQPVIASVSAIPSANDFLDLTPQPIRNIYASAVAQTSKASTSAQPIFNISQPQPVITHTPYNYEECRPVPLPNPYILADPKPINPTLPVQPPTQKETNMIDDMICAYRKMVERRRMIVCPPTLRDILGGTPPILAPSYFGSTLRKDTMRLQVSLLVELVNSISPFSMLSVDDKILLFRNVSVPFNLLEKHYITMTCGGLDSKRLIQSDFTYIDLSPEAPCTITRPEGDQALPNPFLEADEMRRIVLPTLRTALEEIARPMYHLGMTDTEFVALVLIVLLNPDIAGLSQIARNTIGVARNRLYKDWFSYYEKNGIDDGPLKVGNSLLILPALQSAVEKVTGNFHMVRVFGLVDYDRILDDVFK</sequence>
<proteinExistence type="inferred from homology"/>
<evidence type="ECO:0000256" key="1">
    <source>
        <dbReference type="ARBA" id="ARBA00004123"/>
    </source>
</evidence>
<evidence type="ECO:0000256" key="4">
    <source>
        <dbReference type="ARBA" id="ARBA00022771"/>
    </source>
</evidence>
<reference evidence="15" key="1">
    <citation type="submission" date="2016-11" db="UniProtKB">
        <authorList>
            <consortium name="WormBaseParasite"/>
        </authorList>
    </citation>
    <scope>IDENTIFICATION</scope>
</reference>
<dbReference type="InterPro" id="IPR049636">
    <property type="entry name" value="HNF4-like_DBD"/>
</dbReference>
<dbReference type="GO" id="GO:0000978">
    <property type="term" value="F:RNA polymerase II cis-regulatory region sequence-specific DNA binding"/>
    <property type="evidence" value="ECO:0007669"/>
    <property type="project" value="InterPro"/>
</dbReference>
<evidence type="ECO:0000256" key="11">
    <source>
        <dbReference type="SAM" id="MobiDB-lite"/>
    </source>
</evidence>
<comment type="similarity">
    <text evidence="2">Belongs to the nuclear hormone receptor family.</text>
</comment>
<dbReference type="InterPro" id="IPR013088">
    <property type="entry name" value="Znf_NHR/GATA"/>
</dbReference>
<evidence type="ECO:0000313" key="15">
    <source>
        <dbReference type="WBParaSite" id="L893_g14539.t1"/>
    </source>
</evidence>
<dbReference type="PRINTS" id="PR00047">
    <property type="entry name" value="STROIDFINGER"/>
</dbReference>
<dbReference type="GO" id="GO:0005634">
    <property type="term" value="C:nucleus"/>
    <property type="evidence" value="ECO:0007669"/>
    <property type="project" value="UniProtKB-SubCell"/>
</dbReference>
<dbReference type="Gene3D" id="1.10.565.10">
    <property type="entry name" value="Retinoid X Receptor"/>
    <property type="match status" value="1"/>
</dbReference>
<dbReference type="PROSITE" id="PS51030">
    <property type="entry name" value="NUCLEAR_REC_DBD_2"/>
    <property type="match status" value="1"/>
</dbReference>
<dbReference type="SUPFAM" id="SSF48508">
    <property type="entry name" value="Nuclear receptor ligand-binding domain"/>
    <property type="match status" value="1"/>
</dbReference>
<comment type="subcellular location">
    <subcellularLocation>
        <location evidence="1">Nucleus</location>
    </subcellularLocation>
</comment>
<dbReference type="GO" id="GO:0003700">
    <property type="term" value="F:DNA-binding transcription factor activity"/>
    <property type="evidence" value="ECO:0007669"/>
    <property type="project" value="InterPro"/>
</dbReference>
<keyword evidence="14" id="KW-1185">Reference proteome</keyword>
<evidence type="ECO:0000259" key="13">
    <source>
        <dbReference type="PROSITE" id="PS51843"/>
    </source>
</evidence>
<keyword evidence="6" id="KW-0805">Transcription regulation</keyword>
<dbReference type="Gene3D" id="3.30.50.10">
    <property type="entry name" value="Erythroid Transcription Factor GATA-1, subunit A"/>
    <property type="match status" value="1"/>
</dbReference>
<dbReference type="PANTHER" id="PTHR24083">
    <property type="entry name" value="NUCLEAR HORMONE RECEPTOR"/>
    <property type="match status" value="1"/>
</dbReference>
<evidence type="ECO:0000256" key="8">
    <source>
        <dbReference type="ARBA" id="ARBA00023163"/>
    </source>
</evidence>
<dbReference type="InterPro" id="IPR001628">
    <property type="entry name" value="Znf_hrmn_rcpt"/>
</dbReference>
<dbReference type="SMART" id="SM00399">
    <property type="entry name" value="ZnF_C4"/>
    <property type="match status" value="1"/>
</dbReference>
<keyword evidence="4" id="KW-0863">Zinc-finger</keyword>
<dbReference type="SMART" id="SM00430">
    <property type="entry name" value="HOLI"/>
    <property type="match status" value="1"/>
</dbReference>
<evidence type="ECO:0000256" key="5">
    <source>
        <dbReference type="ARBA" id="ARBA00022833"/>
    </source>
</evidence>
<accession>A0A1I7YAZ5</accession>
<name>A0A1I7YAZ5_9BILA</name>
<evidence type="ECO:0000256" key="9">
    <source>
        <dbReference type="ARBA" id="ARBA00023170"/>
    </source>
</evidence>
<keyword evidence="5" id="KW-0862">Zinc</keyword>
<dbReference type="AlphaFoldDB" id="A0A1I7YAZ5"/>
<dbReference type="GO" id="GO:0008270">
    <property type="term" value="F:zinc ion binding"/>
    <property type="evidence" value="ECO:0007669"/>
    <property type="project" value="UniProtKB-KW"/>
</dbReference>
<dbReference type="CDD" id="cd06960">
    <property type="entry name" value="NR_DBD_HNF4A"/>
    <property type="match status" value="1"/>
</dbReference>
<dbReference type="InterPro" id="IPR050274">
    <property type="entry name" value="Nuclear_hormone_rcpt_NR2"/>
</dbReference>
<dbReference type="Pfam" id="PF00104">
    <property type="entry name" value="Hormone_recep"/>
    <property type="match status" value="1"/>
</dbReference>
<keyword evidence="3" id="KW-0479">Metal-binding</keyword>
<protein>
    <submittedName>
        <fullName evidence="15">Nuclear receptor domain-containing protein</fullName>
    </submittedName>
</protein>
<evidence type="ECO:0000313" key="14">
    <source>
        <dbReference type="Proteomes" id="UP000095287"/>
    </source>
</evidence>
<organism evidence="14 15">
    <name type="scientific">Steinernema glaseri</name>
    <dbReference type="NCBI Taxonomy" id="37863"/>
    <lineage>
        <taxon>Eukaryota</taxon>
        <taxon>Metazoa</taxon>
        <taxon>Ecdysozoa</taxon>
        <taxon>Nematoda</taxon>
        <taxon>Chromadorea</taxon>
        <taxon>Rhabditida</taxon>
        <taxon>Tylenchina</taxon>
        <taxon>Panagrolaimomorpha</taxon>
        <taxon>Strongyloidoidea</taxon>
        <taxon>Steinernematidae</taxon>
        <taxon>Steinernema</taxon>
    </lineage>
</organism>
<dbReference type="PROSITE" id="PS51843">
    <property type="entry name" value="NR_LBD"/>
    <property type="match status" value="1"/>
</dbReference>
<keyword evidence="8" id="KW-0804">Transcription</keyword>
<keyword evidence="9" id="KW-0675">Receptor</keyword>
<keyword evidence="10" id="KW-0539">Nucleus</keyword>
<feature type="region of interest" description="Disordered" evidence="11">
    <location>
        <begin position="85"/>
        <end position="112"/>
    </location>
</feature>
<dbReference type="PROSITE" id="PS51257">
    <property type="entry name" value="PROKAR_LIPOPROTEIN"/>
    <property type="match status" value="1"/>
</dbReference>
<feature type="domain" description="Nuclear receptor" evidence="12">
    <location>
        <begin position="6"/>
        <end position="81"/>
    </location>
</feature>
<dbReference type="SUPFAM" id="SSF57716">
    <property type="entry name" value="Glucocorticoid receptor-like (DNA-binding domain)"/>
    <property type="match status" value="1"/>
</dbReference>
<evidence type="ECO:0000256" key="10">
    <source>
        <dbReference type="ARBA" id="ARBA00023242"/>
    </source>
</evidence>
<dbReference type="Pfam" id="PF00105">
    <property type="entry name" value="zf-C4"/>
    <property type="match status" value="1"/>
</dbReference>
<evidence type="ECO:0000259" key="12">
    <source>
        <dbReference type="PROSITE" id="PS51030"/>
    </source>
</evidence>
<evidence type="ECO:0000256" key="3">
    <source>
        <dbReference type="ARBA" id="ARBA00022723"/>
    </source>
</evidence>
<dbReference type="WBParaSite" id="L893_g14539.t1">
    <property type="protein sequence ID" value="L893_g14539.t1"/>
    <property type="gene ID" value="L893_g14539"/>
</dbReference>
<evidence type="ECO:0000256" key="7">
    <source>
        <dbReference type="ARBA" id="ARBA00023125"/>
    </source>
</evidence>
<dbReference type="InterPro" id="IPR000536">
    <property type="entry name" value="Nucl_hrmn_rcpt_lig-bd"/>
</dbReference>
<evidence type="ECO:0000256" key="6">
    <source>
        <dbReference type="ARBA" id="ARBA00023015"/>
    </source>
</evidence>
<keyword evidence="7" id="KW-0238">DNA-binding</keyword>
<evidence type="ECO:0000256" key="2">
    <source>
        <dbReference type="ARBA" id="ARBA00005993"/>
    </source>
</evidence>
<dbReference type="InterPro" id="IPR035500">
    <property type="entry name" value="NHR-like_dom_sf"/>
</dbReference>
<dbReference type="FunFam" id="3.30.50.10:FF:000030">
    <property type="entry name" value="Nuclear Hormone Receptor family"/>
    <property type="match status" value="1"/>
</dbReference>